<name>A0A328UK34_9FIRM</name>
<sequence>MIAADFMTDPGGLLLGFRLSGHSGSAAQGEDIICAAVSSAAYMAANTVSGVIHAQAEISACDGYMQVRVDERAAPRCQDVLEGLKLHLLGLEEQYPKNIKVSYVEV</sequence>
<comment type="caution">
    <text evidence="7">The sequence shown here is derived from an EMBL/GenBank/DDBJ whole genome shotgun (WGS) entry which is preliminary data.</text>
</comment>
<dbReference type="AlphaFoldDB" id="A0A328UK34"/>
<dbReference type="PANTHER" id="PTHR39178">
    <property type="entry name" value="HYPOTHETICAL RIBOSOME-ASSOCIATED PROTEIN"/>
    <property type="match status" value="1"/>
</dbReference>
<evidence type="ECO:0000256" key="4">
    <source>
        <dbReference type="ARBA" id="ARBA00022807"/>
    </source>
</evidence>
<dbReference type="SUPFAM" id="SSF118010">
    <property type="entry name" value="TM1457-like"/>
    <property type="match status" value="1"/>
</dbReference>
<evidence type="ECO:0000313" key="8">
    <source>
        <dbReference type="Proteomes" id="UP000249377"/>
    </source>
</evidence>
<evidence type="ECO:0000256" key="6">
    <source>
        <dbReference type="ARBA" id="ARBA00044538"/>
    </source>
</evidence>
<proteinExistence type="inferred from homology"/>
<dbReference type="InterPro" id="IPR007422">
    <property type="entry name" value="Peptidase_Prp"/>
</dbReference>
<dbReference type="Pfam" id="PF04327">
    <property type="entry name" value="Peptidase_Prp"/>
    <property type="match status" value="1"/>
</dbReference>
<comment type="similarity">
    <text evidence="5">Belongs to the Prp family.</text>
</comment>
<dbReference type="InterPro" id="IPR036764">
    <property type="entry name" value="Peptidase_Prp_sf"/>
</dbReference>
<evidence type="ECO:0000256" key="1">
    <source>
        <dbReference type="ARBA" id="ARBA00022517"/>
    </source>
</evidence>
<dbReference type="Proteomes" id="UP000249377">
    <property type="component" value="Unassembled WGS sequence"/>
</dbReference>
<keyword evidence="4" id="KW-0788">Thiol protease</keyword>
<dbReference type="RefSeq" id="WP_112331531.1">
    <property type="nucleotide sequence ID" value="NZ_JADPHD010000001.1"/>
</dbReference>
<evidence type="ECO:0000256" key="2">
    <source>
        <dbReference type="ARBA" id="ARBA00022670"/>
    </source>
</evidence>
<evidence type="ECO:0000256" key="5">
    <source>
        <dbReference type="ARBA" id="ARBA00044503"/>
    </source>
</evidence>
<keyword evidence="2 7" id="KW-0645">Protease</keyword>
<organism evidence="7 8">
    <name type="scientific">Hydrogeniiclostridium mannosilyticum</name>
    <dbReference type="NCBI Taxonomy" id="2764322"/>
    <lineage>
        <taxon>Bacteria</taxon>
        <taxon>Bacillati</taxon>
        <taxon>Bacillota</taxon>
        <taxon>Clostridia</taxon>
        <taxon>Eubacteriales</taxon>
        <taxon>Acutalibacteraceae</taxon>
        <taxon>Hydrogeniiclostridium</taxon>
    </lineage>
</organism>
<dbReference type="GO" id="GO:0042254">
    <property type="term" value="P:ribosome biogenesis"/>
    <property type="evidence" value="ECO:0007669"/>
    <property type="project" value="UniProtKB-KW"/>
</dbReference>
<accession>A0A328UK34</accession>
<dbReference type="GO" id="GO:0006508">
    <property type="term" value="P:proteolysis"/>
    <property type="evidence" value="ECO:0007669"/>
    <property type="project" value="UniProtKB-KW"/>
</dbReference>
<evidence type="ECO:0000313" key="7">
    <source>
        <dbReference type="EMBL" id="RAQ30334.1"/>
    </source>
</evidence>
<dbReference type="Gene3D" id="3.30.70.1490">
    <property type="entry name" value="Cysteine protease Prp"/>
    <property type="match status" value="1"/>
</dbReference>
<protein>
    <recommendedName>
        <fullName evidence="6">Ribosomal processing cysteine protease Prp</fullName>
    </recommendedName>
</protein>
<keyword evidence="8" id="KW-1185">Reference proteome</keyword>
<evidence type="ECO:0000256" key="3">
    <source>
        <dbReference type="ARBA" id="ARBA00022801"/>
    </source>
</evidence>
<keyword evidence="1" id="KW-0690">Ribosome biogenesis</keyword>
<dbReference type="CDD" id="cd16332">
    <property type="entry name" value="Prp-like"/>
    <property type="match status" value="1"/>
</dbReference>
<dbReference type="EMBL" id="QLYR01000001">
    <property type="protein sequence ID" value="RAQ30334.1"/>
    <property type="molecule type" value="Genomic_DNA"/>
</dbReference>
<gene>
    <name evidence="7" type="ORF">DPQ25_02180</name>
</gene>
<reference evidence="7 8" key="1">
    <citation type="submission" date="2018-06" db="EMBL/GenBank/DDBJ databases">
        <title>Noncontiguous genome sequence of Ruminococcaceae bacterium ASD2818.</title>
        <authorList>
            <person name="Chaplin A.V."/>
            <person name="Sokolova S.R."/>
            <person name="Kochetkova T.O."/>
            <person name="Goltsov A.Y."/>
            <person name="Trofimov D.Y."/>
            <person name="Efimov B.A."/>
        </authorList>
    </citation>
    <scope>NUCLEOTIDE SEQUENCE [LARGE SCALE GENOMIC DNA]</scope>
    <source>
        <strain evidence="7 8">ASD2818</strain>
    </source>
</reference>
<keyword evidence="3" id="KW-0378">Hydrolase</keyword>
<dbReference type="PANTHER" id="PTHR39178:SF1">
    <property type="entry name" value="RIBOSOMAL-PROCESSING CYSTEINE PROTEASE PRP"/>
    <property type="match status" value="1"/>
</dbReference>
<dbReference type="GO" id="GO:0008234">
    <property type="term" value="F:cysteine-type peptidase activity"/>
    <property type="evidence" value="ECO:0007669"/>
    <property type="project" value="UniProtKB-KW"/>
</dbReference>